<dbReference type="PANTHER" id="PTHR11614">
    <property type="entry name" value="PHOSPHOLIPASE-RELATED"/>
    <property type="match status" value="1"/>
</dbReference>
<comment type="caution">
    <text evidence="2">The sequence shown here is derived from an EMBL/GenBank/DDBJ whole genome shotgun (WGS) entry which is preliminary data.</text>
</comment>
<dbReference type="InterPro" id="IPR029058">
    <property type="entry name" value="AB_hydrolase_fold"/>
</dbReference>
<sequence length="279" mass="31941">MQHQILHFNFTEHSNLFAQIWQPDEKPKAVICLVHGIGEHSSRYWAWAERFVNANFAVLGFDQRGHGLSSGKRGVISSYQDLMNDIDFVLEEIAARFKDVQVFLYGHSMGGGEVLNHLLTRKSNYLAVISTSPWIITQAAPPKFIIPLIRLINRIVPTVSVTTKFDSSMLSYDEQVVRNYEEDDLVHHKVSFALFTGAYDAGYKILHCADKLKKPLLLLHGSDDQITSPAASKSFAEMHKENCTFRLWNGAFHELHNELIKNQVFEFVLDWMNHILEKN</sequence>
<proteinExistence type="predicted"/>
<dbReference type="InterPro" id="IPR051044">
    <property type="entry name" value="MAG_DAG_Lipase"/>
</dbReference>
<dbReference type="Pfam" id="PF12146">
    <property type="entry name" value="Hydrolase_4"/>
    <property type="match status" value="1"/>
</dbReference>
<dbReference type="EMBL" id="RJJX01000023">
    <property type="protein sequence ID" value="RUT73320.1"/>
    <property type="molecule type" value="Genomic_DNA"/>
</dbReference>
<organism evidence="2 3">
    <name type="scientific">Ancylomarina longa</name>
    <dbReference type="NCBI Taxonomy" id="2487017"/>
    <lineage>
        <taxon>Bacteria</taxon>
        <taxon>Pseudomonadati</taxon>
        <taxon>Bacteroidota</taxon>
        <taxon>Bacteroidia</taxon>
        <taxon>Marinilabiliales</taxon>
        <taxon>Marinifilaceae</taxon>
        <taxon>Ancylomarina</taxon>
    </lineage>
</organism>
<dbReference type="PRINTS" id="PR00111">
    <property type="entry name" value="ABHYDROLASE"/>
</dbReference>
<feature type="domain" description="Serine aminopeptidase S33" evidence="1">
    <location>
        <begin position="26"/>
        <end position="258"/>
    </location>
</feature>
<dbReference type="InterPro" id="IPR000073">
    <property type="entry name" value="AB_hydrolase_1"/>
</dbReference>
<dbReference type="Gene3D" id="3.40.50.1820">
    <property type="entry name" value="alpha/beta hydrolase"/>
    <property type="match status" value="1"/>
</dbReference>
<dbReference type="AlphaFoldDB" id="A0A434AG15"/>
<dbReference type="GO" id="GO:0016787">
    <property type="term" value="F:hydrolase activity"/>
    <property type="evidence" value="ECO:0007669"/>
    <property type="project" value="UniProtKB-KW"/>
</dbReference>
<gene>
    <name evidence="2" type="ORF">DLK05_13690</name>
</gene>
<dbReference type="InterPro" id="IPR022742">
    <property type="entry name" value="Hydrolase_4"/>
</dbReference>
<reference evidence="2 3" key="1">
    <citation type="submission" date="2018-11" db="EMBL/GenBank/DDBJ databases">
        <title>Parancylomarina longa gen. nov., sp. nov., isolated from sediments of southern Okinawa.</title>
        <authorList>
            <person name="Fu T."/>
        </authorList>
    </citation>
    <scope>NUCLEOTIDE SEQUENCE [LARGE SCALE GENOMIC DNA]</scope>
    <source>
        <strain evidence="2 3">T3-2 S1-C</strain>
    </source>
</reference>
<protein>
    <submittedName>
        <fullName evidence="2">Alpha/beta fold hydrolase</fullName>
    </submittedName>
</protein>
<evidence type="ECO:0000313" key="3">
    <source>
        <dbReference type="Proteomes" id="UP000282985"/>
    </source>
</evidence>
<keyword evidence="2" id="KW-0378">Hydrolase</keyword>
<keyword evidence="3" id="KW-1185">Reference proteome</keyword>
<evidence type="ECO:0000313" key="2">
    <source>
        <dbReference type="EMBL" id="RUT73320.1"/>
    </source>
</evidence>
<accession>A0A434AG15</accession>
<dbReference type="Proteomes" id="UP000282985">
    <property type="component" value="Unassembled WGS sequence"/>
</dbReference>
<evidence type="ECO:0000259" key="1">
    <source>
        <dbReference type="Pfam" id="PF12146"/>
    </source>
</evidence>
<dbReference type="OrthoDB" id="9794348at2"/>
<dbReference type="SUPFAM" id="SSF53474">
    <property type="entry name" value="alpha/beta-Hydrolases"/>
    <property type="match status" value="1"/>
</dbReference>
<name>A0A434AG15_9BACT</name>
<dbReference type="RefSeq" id="WP_127344535.1">
    <property type="nucleotide sequence ID" value="NZ_RJJX01000023.1"/>
</dbReference>